<comment type="cofactor">
    <cofactor evidence="18">
        <name>Mg(2+)</name>
        <dbReference type="ChEBI" id="CHEBI:18420"/>
    </cofactor>
    <text evidence="18">Mn(2+), Zn(2+), Cd(2+) and Co(2+) support activity to lesser extents.</text>
</comment>
<keyword evidence="3" id="KW-1003">Cell membrane</keyword>
<keyword evidence="21" id="KW-1185">Reference proteome</keyword>
<keyword evidence="9 17" id="KW-0067">ATP-binding</keyword>
<evidence type="ECO:0000256" key="7">
    <source>
        <dbReference type="ARBA" id="ARBA00022741"/>
    </source>
</evidence>
<dbReference type="InterPro" id="IPR033717">
    <property type="entry name" value="UDPK"/>
</dbReference>
<name>A0A516KGW9_9BACI</name>
<dbReference type="GO" id="GO:0008654">
    <property type="term" value="P:phospholipid biosynthetic process"/>
    <property type="evidence" value="ECO:0007669"/>
    <property type="project" value="UniProtKB-KW"/>
</dbReference>
<comment type="subcellular location">
    <subcellularLocation>
        <location evidence="1">Cell membrane</location>
        <topology evidence="1">Multi-pass membrane protein</topology>
    </subcellularLocation>
</comment>
<gene>
    <name evidence="20" type="ORF">FN924_10870</name>
</gene>
<dbReference type="PANTHER" id="PTHR34299:SF1">
    <property type="entry name" value="DIACYLGLYCEROL KINASE"/>
    <property type="match status" value="1"/>
</dbReference>
<comment type="similarity">
    <text evidence="2">Belongs to the bacterial diacylglycerol kinase family.</text>
</comment>
<keyword evidence="14" id="KW-1208">Phospholipid metabolism</keyword>
<dbReference type="RefSeq" id="WP_143894404.1">
    <property type="nucleotide sequence ID" value="NZ_CP041666.1"/>
</dbReference>
<feature type="binding site" evidence="17">
    <location>
        <position position="30"/>
    </location>
    <ligand>
        <name>ATP</name>
        <dbReference type="ChEBI" id="CHEBI:30616"/>
    </ligand>
</feature>
<keyword evidence="8 20" id="KW-0418">Kinase</keyword>
<evidence type="ECO:0000256" key="2">
    <source>
        <dbReference type="ARBA" id="ARBA00005967"/>
    </source>
</evidence>
<evidence type="ECO:0000313" key="20">
    <source>
        <dbReference type="EMBL" id="QDP40642.1"/>
    </source>
</evidence>
<feature type="transmembrane region" description="Helical" evidence="19">
    <location>
        <begin position="33"/>
        <end position="52"/>
    </location>
</feature>
<organism evidence="20 21">
    <name type="scientific">Radiobacillus deserti</name>
    <dbReference type="NCBI Taxonomy" id="2594883"/>
    <lineage>
        <taxon>Bacteria</taxon>
        <taxon>Bacillati</taxon>
        <taxon>Bacillota</taxon>
        <taxon>Bacilli</taxon>
        <taxon>Bacillales</taxon>
        <taxon>Bacillaceae</taxon>
        <taxon>Radiobacillus</taxon>
    </lineage>
</organism>
<evidence type="ECO:0000256" key="4">
    <source>
        <dbReference type="ARBA" id="ARBA00022516"/>
    </source>
</evidence>
<evidence type="ECO:0000256" key="11">
    <source>
        <dbReference type="ARBA" id="ARBA00023098"/>
    </source>
</evidence>
<keyword evidence="10 19" id="KW-1133">Transmembrane helix</keyword>
<dbReference type="GO" id="GO:0046872">
    <property type="term" value="F:metal ion binding"/>
    <property type="evidence" value="ECO:0007669"/>
    <property type="project" value="UniProtKB-KW"/>
</dbReference>
<evidence type="ECO:0000256" key="18">
    <source>
        <dbReference type="PIRSR" id="PIRSR600829-4"/>
    </source>
</evidence>
<dbReference type="CDD" id="cd14265">
    <property type="entry name" value="UDPK_IM_like"/>
    <property type="match status" value="1"/>
</dbReference>
<proteinExistence type="inferred from homology"/>
<feature type="transmembrane region" description="Helical" evidence="19">
    <location>
        <begin position="98"/>
        <end position="119"/>
    </location>
</feature>
<keyword evidence="13" id="KW-0594">Phospholipid biosynthesis</keyword>
<feature type="binding site" evidence="16">
    <location>
        <position position="71"/>
    </location>
    <ligand>
        <name>substrate</name>
    </ligand>
</feature>
<feature type="binding site" evidence="18">
    <location>
        <position position="30"/>
    </location>
    <ligand>
        <name>a divalent metal cation</name>
        <dbReference type="ChEBI" id="CHEBI:60240"/>
    </ligand>
</feature>
<keyword evidence="5" id="KW-0808">Transferase</keyword>
<feature type="binding site" evidence="17">
    <location>
        <begin position="96"/>
        <end position="97"/>
    </location>
    <ligand>
        <name>ATP</name>
        <dbReference type="ChEBI" id="CHEBI:30616"/>
    </ligand>
</feature>
<dbReference type="GO" id="GO:0005886">
    <property type="term" value="C:plasma membrane"/>
    <property type="evidence" value="ECO:0007669"/>
    <property type="project" value="UniProtKB-SubCell"/>
</dbReference>
<evidence type="ECO:0000256" key="13">
    <source>
        <dbReference type="ARBA" id="ARBA00023209"/>
    </source>
</evidence>
<evidence type="ECO:0000313" key="21">
    <source>
        <dbReference type="Proteomes" id="UP000315215"/>
    </source>
</evidence>
<evidence type="ECO:0000256" key="12">
    <source>
        <dbReference type="ARBA" id="ARBA00023136"/>
    </source>
</evidence>
<keyword evidence="6 19" id="KW-0812">Transmembrane</keyword>
<dbReference type="Gene3D" id="1.10.287.3610">
    <property type="match status" value="1"/>
</dbReference>
<keyword evidence="7 17" id="KW-0547">Nucleotide-binding</keyword>
<protein>
    <submittedName>
        <fullName evidence="20">Diacylglycerol kinase family protein</fullName>
    </submittedName>
</protein>
<evidence type="ECO:0000256" key="10">
    <source>
        <dbReference type="ARBA" id="ARBA00022989"/>
    </source>
</evidence>
<feature type="active site" description="Proton acceptor" evidence="15">
    <location>
        <position position="71"/>
    </location>
</feature>
<keyword evidence="12 19" id="KW-0472">Membrane</keyword>
<feature type="binding site" evidence="18">
    <location>
        <position position="78"/>
    </location>
    <ligand>
        <name>a divalent metal cation</name>
        <dbReference type="ChEBI" id="CHEBI:60240"/>
    </ligand>
</feature>
<dbReference type="PANTHER" id="PTHR34299">
    <property type="entry name" value="DIACYLGLYCEROL KINASE"/>
    <property type="match status" value="1"/>
</dbReference>
<accession>A0A516KGW9</accession>
<evidence type="ECO:0000256" key="16">
    <source>
        <dbReference type="PIRSR" id="PIRSR600829-2"/>
    </source>
</evidence>
<evidence type="ECO:0000256" key="19">
    <source>
        <dbReference type="SAM" id="Phobius"/>
    </source>
</evidence>
<keyword evidence="11" id="KW-0443">Lipid metabolism</keyword>
<keyword evidence="4" id="KW-0444">Lipid biosynthesis</keyword>
<dbReference type="OrthoDB" id="9789934at2"/>
<dbReference type="GO" id="GO:0016301">
    <property type="term" value="F:kinase activity"/>
    <property type="evidence" value="ECO:0007669"/>
    <property type="project" value="UniProtKB-KW"/>
</dbReference>
<feature type="transmembrane region" description="Helical" evidence="19">
    <location>
        <begin position="58"/>
        <end position="77"/>
    </location>
</feature>
<evidence type="ECO:0000256" key="8">
    <source>
        <dbReference type="ARBA" id="ARBA00022777"/>
    </source>
</evidence>
<dbReference type="Proteomes" id="UP000315215">
    <property type="component" value="Chromosome"/>
</dbReference>
<evidence type="ECO:0000256" key="15">
    <source>
        <dbReference type="PIRSR" id="PIRSR600829-1"/>
    </source>
</evidence>
<feature type="binding site" evidence="17">
    <location>
        <position position="11"/>
    </location>
    <ligand>
        <name>ATP</name>
        <dbReference type="ChEBI" id="CHEBI:30616"/>
    </ligand>
</feature>
<dbReference type="KEGG" id="aqt:FN924_10870"/>
<evidence type="ECO:0000256" key="5">
    <source>
        <dbReference type="ARBA" id="ARBA00022679"/>
    </source>
</evidence>
<evidence type="ECO:0000256" key="1">
    <source>
        <dbReference type="ARBA" id="ARBA00004651"/>
    </source>
</evidence>
<feature type="binding site" evidence="17">
    <location>
        <position position="78"/>
    </location>
    <ligand>
        <name>ATP</name>
        <dbReference type="ChEBI" id="CHEBI:30616"/>
    </ligand>
</feature>
<sequence>MHSDYRGSSHRFWKGFVFAWNGIRSVFRTERNFRVHMFCTGLVILGGIVFHITKGEWMLLSLIIALVLSLEMVNTAIEKIMDYLSTEPDPKIGAIKDIAAGAVFVSAISAAVIGGFIFIPRIVEVFL</sequence>
<dbReference type="AlphaFoldDB" id="A0A516KGW9"/>
<reference evidence="20 21" key="1">
    <citation type="submission" date="2019-07" db="EMBL/GenBank/DDBJ databases">
        <authorList>
            <person name="Li J."/>
        </authorList>
    </citation>
    <scope>NUCLEOTIDE SEQUENCE [LARGE SCALE GENOMIC DNA]</scope>
    <source>
        <strain evidence="20 21">TKL69</strain>
    </source>
</reference>
<dbReference type="InterPro" id="IPR000829">
    <property type="entry name" value="DAGK"/>
</dbReference>
<dbReference type="GO" id="GO:0005524">
    <property type="term" value="F:ATP binding"/>
    <property type="evidence" value="ECO:0007669"/>
    <property type="project" value="UniProtKB-KW"/>
</dbReference>
<dbReference type="InterPro" id="IPR036945">
    <property type="entry name" value="DAGK_sf"/>
</dbReference>
<evidence type="ECO:0000256" key="3">
    <source>
        <dbReference type="ARBA" id="ARBA00022475"/>
    </source>
</evidence>
<keyword evidence="18" id="KW-0460">Magnesium</keyword>
<keyword evidence="18" id="KW-0479">Metal-binding</keyword>
<dbReference type="EMBL" id="CP041666">
    <property type="protein sequence ID" value="QDP40642.1"/>
    <property type="molecule type" value="Genomic_DNA"/>
</dbReference>
<evidence type="ECO:0000256" key="9">
    <source>
        <dbReference type="ARBA" id="ARBA00022840"/>
    </source>
</evidence>
<evidence type="ECO:0000256" key="14">
    <source>
        <dbReference type="ARBA" id="ARBA00023264"/>
    </source>
</evidence>
<evidence type="ECO:0000256" key="17">
    <source>
        <dbReference type="PIRSR" id="PIRSR600829-3"/>
    </source>
</evidence>
<feature type="binding site" evidence="16">
    <location>
        <position position="11"/>
    </location>
    <ligand>
        <name>substrate</name>
    </ligand>
</feature>
<evidence type="ECO:0000256" key="6">
    <source>
        <dbReference type="ARBA" id="ARBA00022692"/>
    </source>
</evidence>
<dbReference type="Pfam" id="PF01219">
    <property type="entry name" value="DAGK_prokar"/>
    <property type="match status" value="1"/>
</dbReference>